<keyword evidence="1" id="KW-1133">Transmembrane helix</keyword>
<feature type="transmembrane region" description="Helical" evidence="1">
    <location>
        <begin position="53"/>
        <end position="73"/>
    </location>
</feature>
<name>A0A922MJY1_SPOEX</name>
<reference evidence="2" key="1">
    <citation type="journal article" date="2021" name="G3 (Bethesda)">
        <title>Genome and transcriptome analysis of the beet armyworm Spodoptera exigua reveals targets for pest control. .</title>
        <authorList>
            <person name="Simon S."/>
            <person name="Breeschoten T."/>
            <person name="Jansen H.J."/>
            <person name="Dirks R.P."/>
            <person name="Schranz M.E."/>
            <person name="Ros V.I.D."/>
        </authorList>
    </citation>
    <scope>NUCLEOTIDE SEQUENCE</scope>
    <source>
        <strain evidence="2">TB_SE_WUR_2020</strain>
    </source>
</reference>
<proteinExistence type="predicted"/>
<dbReference type="AlphaFoldDB" id="A0A922MJY1"/>
<keyword evidence="1" id="KW-0472">Membrane</keyword>
<evidence type="ECO:0000313" key="2">
    <source>
        <dbReference type="EMBL" id="KAH9637858.1"/>
    </source>
</evidence>
<evidence type="ECO:0000256" key="1">
    <source>
        <dbReference type="SAM" id="Phobius"/>
    </source>
</evidence>
<accession>A0A922MJY1</accession>
<evidence type="ECO:0000313" key="3">
    <source>
        <dbReference type="Proteomes" id="UP000814243"/>
    </source>
</evidence>
<keyword evidence="1" id="KW-0812">Transmembrane</keyword>
<dbReference type="EMBL" id="JACEFF010000435">
    <property type="protein sequence ID" value="KAH9637858.1"/>
    <property type="molecule type" value="Genomic_DNA"/>
</dbReference>
<sequence>MTLSLSGIDKKRPQLHNNMADILAVKLIRRPAIGGKSRIYEQNLCNSVFKMKVVALAFLLAVVVIVDCSHTFMGTNVLRPLVYHHNAEYGSKVFRKRVENLYYSLPPVPANAGRSIQFATYSRNNKVQNISKLETIDLTKCNKALFFSYIRKRYDICLD</sequence>
<dbReference type="Proteomes" id="UP000814243">
    <property type="component" value="Unassembled WGS sequence"/>
</dbReference>
<gene>
    <name evidence="2" type="ORF">HF086_005516</name>
</gene>
<organism evidence="2 3">
    <name type="scientific">Spodoptera exigua</name>
    <name type="common">Beet armyworm</name>
    <name type="synonym">Noctua fulgens</name>
    <dbReference type="NCBI Taxonomy" id="7107"/>
    <lineage>
        <taxon>Eukaryota</taxon>
        <taxon>Metazoa</taxon>
        <taxon>Ecdysozoa</taxon>
        <taxon>Arthropoda</taxon>
        <taxon>Hexapoda</taxon>
        <taxon>Insecta</taxon>
        <taxon>Pterygota</taxon>
        <taxon>Neoptera</taxon>
        <taxon>Endopterygota</taxon>
        <taxon>Lepidoptera</taxon>
        <taxon>Glossata</taxon>
        <taxon>Ditrysia</taxon>
        <taxon>Noctuoidea</taxon>
        <taxon>Noctuidae</taxon>
        <taxon>Amphipyrinae</taxon>
        <taxon>Spodoptera</taxon>
    </lineage>
</organism>
<comment type="caution">
    <text evidence="2">The sequence shown here is derived from an EMBL/GenBank/DDBJ whole genome shotgun (WGS) entry which is preliminary data.</text>
</comment>
<protein>
    <submittedName>
        <fullName evidence="2">Uncharacterized protein</fullName>
    </submittedName>
</protein>